<gene>
    <name evidence="7" type="ORF">CAAU_2065</name>
</gene>
<dbReference type="PROSITE" id="PS00670">
    <property type="entry name" value="D_2_HYDROXYACID_DH_2"/>
    <property type="match status" value="1"/>
</dbReference>
<dbReference type="GO" id="GO:0030267">
    <property type="term" value="F:glyoxylate reductase (NADPH) activity"/>
    <property type="evidence" value="ECO:0007669"/>
    <property type="project" value="TreeGrafter"/>
</dbReference>
<comment type="caution">
    <text evidence="7">The sequence shown here is derived from an EMBL/GenBank/DDBJ whole genome shotgun (WGS) entry which is preliminary data.</text>
</comment>
<organism evidence="7 8">
    <name type="scientific">Caloramator australicus RC3</name>
    <dbReference type="NCBI Taxonomy" id="857293"/>
    <lineage>
        <taxon>Bacteria</taxon>
        <taxon>Bacillati</taxon>
        <taxon>Bacillota</taxon>
        <taxon>Clostridia</taxon>
        <taxon>Eubacteriales</taxon>
        <taxon>Clostridiaceae</taxon>
        <taxon>Caloramator</taxon>
    </lineage>
</organism>
<dbReference type="InterPro" id="IPR029752">
    <property type="entry name" value="D-isomer_DH_CS1"/>
</dbReference>
<evidence type="ECO:0000256" key="3">
    <source>
        <dbReference type="ARBA" id="ARBA00023027"/>
    </source>
</evidence>
<dbReference type="STRING" id="857293.CAAU_2065"/>
<dbReference type="CDD" id="cd05301">
    <property type="entry name" value="GDH"/>
    <property type="match status" value="1"/>
</dbReference>
<dbReference type="OrthoDB" id="9805416at2"/>
<dbReference type="FunFam" id="3.40.50.720:FF:000462">
    <property type="entry name" value="Glyoxylate reductase (NADP+)"/>
    <property type="match status" value="1"/>
</dbReference>
<keyword evidence="3" id="KW-0520">NAD</keyword>
<dbReference type="AlphaFoldDB" id="I7KVR3"/>
<dbReference type="InterPro" id="IPR006139">
    <property type="entry name" value="D-isomer_2_OHA_DH_cat_dom"/>
</dbReference>
<comment type="similarity">
    <text evidence="1 4">Belongs to the D-isomer specific 2-hydroxyacid dehydrogenase family.</text>
</comment>
<name>I7KVR3_9CLOT</name>
<feature type="domain" description="D-isomer specific 2-hydroxyacid dehydrogenase NAD-binding" evidence="6">
    <location>
        <begin position="106"/>
        <end position="283"/>
    </location>
</feature>
<sequence>MKVYITYQIPEIAVRLLKEHFEVEVNRGKHLSKKELIEKIKDADGVLCLLNNTIDAEVMDNAKRIKIFANYAVGFNNIDVLEAKKRGIIVTNTPDVLTDATADLAFTLLLSVARRIVEADKFTREGKFTGWEPNLFLGCDIKGKTLGIIGAGRIGKAFAKRSMGFDMKIIYHNRRRDLEFERDFNAVYVDKETLIKESDFISLHAPLTDETYHIISEKDFDMMKETAILINTARGPLVDEKALVKALKNRRIFGAGLDVYEFEPQIEEELKSMDNVILLPHIGSATINTRNEMARLAAENIIRVLKGQKPLTPVV</sequence>
<evidence type="ECO:0000259" key="6">
    <source>
        <dbReference type="Pfam" id="PF02826"/>
    </source>
</evidence>
<dbReference type="eggNOG" id="COG1052">
    <property type="taxonomic scope" value="Bacteria"/>
</dbReference>
<dbReference type="Pfam" id="PF02826">
    <property type="entry name" value="2-Hacid_dh_C"/>
    <property type="match status" value="1"/>
</dbReference>
<dbReference type="Gene3D" id="3.40.50.720">
    <property type="entry name" value="NAD(P)-binding Rossmann-like Domain"/>
    <property type="match status" value="2"/>
</dbReference>
<dbReference type="PROSITE" id="PS00065">
    <property type="entry name" value="D_2_HYDROXYACID_DH_1"/>
    <property type="match status" value="1"/>
</dbReference>
<dbReference type="EMBL" id="CAKP01000109">
    <property type="protein sequence ID" value="CCJ34149.1"/>
    <property type="molecule type" value="Genomic_DNA"/>
</dbReference>
<dbReference type="GO" id="GO:0005829">
    <property type="term" value="C:cytosol"/>
    <property type="evidence" value="ECO:0007669"/>
    <property type="project" value="TreeGrafter"/>
</dbReference>
<dbReference type="InterPro" id="IPR006140">
    <property type="entry name" value="D-isomer_DH_NAD-bd"/>
</dbReference>
<protein>
    <submittedName>
        <fullName evidence="7">D-3-phosphoglycerate dehydrogenase</fullName>
        <ecNumber evidence="7">1.1.1.95</ecNumber>
    </submittedName>
</protein>
<proteinExistence type="inferred from homology"/>
<dbReference type="Proteomes" id="UP000007652">
    <property type="component" value="Unassembled WGS sequence"/>
</dbReference>
<dbReference type="SUPFAM" id="SSF52283">
    <property type="entry name" value="Formate/glycerate dehydrogenase catalytic domain-like"/>
    <property type="match status" value="1"/>
</dbReference>
<accession>I7KVR3</accession>
<evidence type="ECO:0000259" key="5">
    <source>
        <dbReference type="Pfam" id="PF00389"/>
    </source>
</evidence>
<keyword evidence="8" id="KW-1185">Reference proteome</keyword>
<dbReference type="PANTHER" id="PTHR10996">
    <property type="entry name" value="2-HYDROXYACID DEHYDROGENASE-RELATED"/>
    <property type="match status" value="1"/>
</dbReference>
<keyword evidence="2 4" id="KW-0560">Oxidoreductase</keyword>
<evidence type="ECO:0000313" key="7">
    <source>
        <dbReference type="EMBL" id="CCJ34149.1"/>
    </source>
</evidence>
<evidence type="ECO:0000313" key="8">
    <source>
        <dbReference type="Proteomes" id="UP000007652"/>
    </source>
</evidence>
<dbReference type="GO" id="GO:0004617">
    <property type="term" value="F:phosphoglycerate dehydrogenase activity"/>
    <property type="evidence" value="ECO:0007669"/>
    <property type="project" value="UniProtKB-EC"/>
</dbReference>
<dbReference type="InterPro" id="IPR036291">
    <property type="entry name" value="NAD(P)-bd_dom_sf"/>
</dbReference>
<feature type="domain" description="D-isomer specific 2-hydroxyacid dehydrogenase catalytic" evidence="5">
    <location>
        <begin position="4"/>
        <end position="314"/>
    </location>
</feature>
<reference evidence="7 8" key="1">
    <citation type="journal article" date="2011" name="J. Bacteriol.">
        <title>Draft genome sequence of Caloramator australicus strain RC3T, a thermoanaerobe from the Great Artesian Basin of Australia.</title>
        <authorList>
            <person name="Ogg C.D."/>
            <person name="Patel B.K.C."/>
        </authorList>
    </citation>
    <scope>NUCLEOTIDE SEQUENCE [LARGE SCALE GENOMIC DNA]</scope>
    <source>
        <strain evidence="7 8">RC3</strain>
    </source>
</reference>
<dbReference type="InterPro" id="IPR029753">
    <property type="entry name" value="D-isomer_DH_CS"/>
</dbReference>
<evidence type="ECO:0000256" key="4">
    <source>
        <dbReference type="RuleBase" id="RU003719"/>
    </source>
</evidence>
<dbReference type="GO" id="GO:0051287">
    <property type="term" value="F:NAD binding"/>
    <property type="evidence" value="ECO:0007669"/>
    <property type="project" value="InterPro"/>
</dbReference>
<dbReference type="PANTHER" id="PTHR10996:SF178">
    <property type="entry name" value="2-HYDROXYACID DEHYDROGENASE YGL185C-RELATED"/>
    <property type="match status" value="1"/>
</dbReference>
<dbReference type="GO" id="GO:0016618">
    <property type="term" value="F:hydroxypyruvate reductase [NAD(P)H] activity"/>
    <property type="evidence" value="ECO:0007669"/>
    <property type="project" value="TreeGrafter"/>
</dbReference>
<evidence type="ECO:0000256" key="2">
    <source>
        <dbReference type="ARBA" id="ARBA00023002"/>
    </source>
</evidence>
<dbReference type="PROSITE" id="PS00671">
    <property type="entry name" value="D_2_HYDROXYACID_DH_3"/>
    <property type="match status" value="1"/>
</dbReference>
<dbReference type="EC" id="1.1.1.95" evidence="7"/>
<dbReference type="RefSeq" id="WP_008909405.1">
    <property type="nucleotide sequence ID" value="NZ_CAKP01000109.1"/>
</dbReference>
<dbReference type="Pfam" id="PF00389">
    <property type="entry name" value="2-Hacid_dh"/>
    <property type="match status" value="1"/>
</dbReference>
<evidence type="ECO:0000256" key="1">
    <source>
        <dbReference type="ARBA" id="ARBA00005854"/>
    </source>
</evidence>
<dbReference type="SUPFAM" id="SSF51735">
    <property type="entry name" value="NAD(P)-binding Rossmann-fold domains"/>
    <property type="match status" value="1"/>
</dbReference>
<dbReference type="InterPro" id="IPR050223">
    <property type="entry name" value="D-isomer_2-hydroxyacid_DH"/>
</dbReference>